<dbReference type="STRING" id="264951.A0A443HM97"/>
<evidence type="ECO:0000256" key="1">
    <source>
        <dbReference type="ARBA" id="ARBA00011047"/>
    </source>
</evidence>
<dbReference type="EMBL" id="RCNU01000011">
    <property type="protein sequence ID" value="RWQ92942.1"/>
    <property type="molecule type" value="Genomic_DNA"/>
</dbReference>
<evidence type="ECO:0000313" key="3">
    <source>
        <dbReference type="EMBL" id="RWQ92942.1"/>
    </source>
</evidence>
<comment type="similarity">
    <text evidence="1">Belongs to the CDC123 family.</text>
</comment>
<dbReference type="RefSeq" id="XP_028482587.1">
    <property type="nucleotide sequence ID" value="XM_028633099.1"/>
</dbReference>
<protein>
    <submittedName>
        <fullName evidence="3">D123-domain-containing protein</fullName>
    </submittedName>
</protein>
<dbReference type="PANTHER" id="PTHR15323:SF6">
    <property type="entry name" value="CELL DIVISION CYCLE PROTEIN 123 HOMOLOG"/>
    <property type="match status" value="1"/>
</dbReference>
<reference evidence="3 4" key="1">
    <citation type="journal article" date="2018" name="Front. Microbiol.">
        <title>Genomic and genetic insights into a cosmopolitan fungus, Paecilomyces variotii (Eurotiales).</title>
        <authorList>
            <person name="Urquhart A.S."/>
            <person name="Mondo S.J."/>
            <person name="Makela M.R."/>
            <person name="Hane J.K."/>
            <person name="Wiebenga A."/>
            <person name="He G."/>
            <person name="Mihaltcheva S."/>
            <person name="Pangilinan J."/>
            <person name="Lipzen A."/>
            <person name="Barry K."/>
            <person name="de Vries R.P."/>
            <person name="Grigoriev I.V."/>
            <person name="Idnurm A."/>
        </authorList>
    </citation>
    <scope>NUCLEOTIDE SEQUENCE [LARGE SCALE GENOMIC DNA]</scope>
    <source>
        <strain evidence="3 4">CBS 101075</strain>
    </source>
</reference>
<dbReference type="Proteomes" id="UP000283841">
    <property type="component" value="Unassembled WGS sequence"/>
</dbReference>
<dbReference type="VEuPathDB" id="FungiDB:C8Q69DRAFT_509522"/>
<name>A0A443HM97_BYSSP</name>
<feature type="compositionally biased region" description="Acidic residues" evidence="2">
    <location>
        <begin position="304"/>
        <end position="314"/>
    </location>
</feature>
<evidence type="ECO:0000313" key="4">
    <source>
        <dbReference type="Proteomes" id="UP000283841"/>
    </source>
</evidence>
<feature type="compositionally biased region" description="Basic and acidic residues" evidence="2">
    <location>
        <begin position="336"/>
        <end position="349"/>
    </location>
</feature>
<dbReference type="GO" id="GO:0005737">
    <property type="term" value="C:cytoplasm"/>
    <property type="evidence" value="ECO:0007669"/>
    <property type="project" value="TreeGrafter"/>
</dbReference>
<comment type="caution">
    <text evidence="3">The sequence shown here is derived from an EMBL/GenBank/DDBJ whole genome shotgun (WGS) entry which is preliminary data.</text>
</comment>
<dbReference type="PANTHER" id="PTHR15323">
    <property type="entry name" value="D123 PROTEIN"/>
    <property type="match status" value="1"/>
</dbReference>
<feature type="region of interest" description="Disordered" evidence="2">
    <location>
        <begin position="70"/>
        <end position="105"/>
    </location>
</feature>
<evidence type="ECO:0000256" key="2">
    <source>
        <dbReference type="SAM" id="MobiDB-lite"/>
    </source>
</evidence>
<gene>
    <name evidence="3" type="ORF">C8Q69DRAFT_509522</name>
</gene>
<dbReference type="GeneID" id="39602376"/>
<dbReference type="InterPro" id="IPR009772">
    <property type="entry name" value="CDC123"/>
</dbReference>
<keyword evidence="4" id="KW-1185">Reference proteome</keyword>
<proteinExistence type="inferred from homology"/>
<accession>A0A443HM97</accession>
<dbReference type="Pfam" id="PF07065">
    <property type="entry name" value="D123"/>
    <property type="match status" value="1"/>
</dbReference>
<sequence>MPLMESEAAGSAGELQTLPFPPVTHSHILHCSYHFWHPLYRTITPKARLIPLTDPFLSYLRQDGIVLPPEDNARSGLADDDSGIYSFSEASEDEDDEEDDPSTEWREIHSQIRATIAELGGKVTPKLNWSAPKDATWITATNDLQCQSANDIYLLLKSSDFVTHDLEHAFDDCVPDVEATTPDPPQVPYHLILRKYVNFNPSLEFRCFVRNRTLLCICQRDLNHFDFLFPLRDTLRSRIQTFFDEKLKNTFPDPNFVFDVYIPPPHERAWLIDVNPWAIRTDPLLFSWMEILHMKDPIGIKEDEHEEQEEEGLEEGVVRLSIRPSQTTVAAFAPEPRPKTEEQDSKEPEQPPSPDPAHSVHDHEDSPLFPEFRLVQRDDPEAYAFSTPQFSAHKLPREVVDASRAGPGGMKEFMGQWQDILAKRMQEDQEVGSDADDD</sequence>
<feature type="compositionally biased region" description="Acidic residues" evidence="2">
    <location>
        <begin position="90"/>
        <end position="102"/>
    </location>
</feature>
<organism evidence="3 4">
    <name type="scientific">Byssochlamys spectabilis</name>
    <name type="common">Paecilomyces variotii</name>
    <dbReference type="NCBI Taxonomy" id="264951"/>
    <lineage>
        <taxon>Eukaryota</taxon>
        <taxon>Fungi</taxon>
        <taxon>Dikarya</taxon>
        <taxon>Ascomycota</taxon>
        <taxon>Pezizomycotina</taxon>
        <taxon>Eurotiomycetes</taxon>
        <taxon>Eurotiomycetidae</taxon>
        <taxon>Eurotiales</taxon>
        <taxon>Thermoascaceae</taxon>
        <taxon>Paecilomyces</taxon>
    </lineage>
</organism>
<dbReference type="AlphaFoldDB" id="A0A443HM97"/>
<feature type="region of interest" description="Disordered" evidence="2">
    <location>
        <begin position="303"/>
        <end position="365"/>
    </location>
</feature>